<feature type="region of interest" description="Disordered" evidence="1">
    <location>
        <begin position="621"/>
        <end position="643"/>
    </location>
</feature>
<dbReference type="EMBL" id="CAJHUC010001465">
    <property type="protein sequence ID" value="CAD7701233.1"/>
    <property type="molecule type" value="Genomic_DNA"/>
</dbReference>
<gene>
    <name evidence="3" type="ORF">OSTQU699_LOCUS6592</name>
</gene>
<protein>
    <submittedName>
        <fullName evidence="3">Uncharacterized protein</fullName>
    </submittedName>
</protein>
<keyword evidence="4" id="KW-1185">Reference proteome</keyword>
<name>A0A8S1J5G8_9CHLO</name>
<dbReference type="Proteomes" id="UP000708148">
    <property type="component" value="Unassembled WGS sequence"/>
</dbReference>
<accession>A0A8S1J5G8</accession>
<feature type="compositionally biased region" description="Polar residues" evidence="1">
    <location>
        <begin position="628"/>
        <end position="639"/>
    </location>
</feature>
<comment type="caution">
    <text evidence="3">The sequence shown here is derived from an EMBL/GenBank/DDBJ whole genome shotgun (WGS) entry which is preliminary data.</text>
</comment>
<evidence type="ECO:0000256" key="2">
    <source>
        <dbReference type="SAM" id="SignalP"/>
    </source>
</evidence>
<keyword evidence="2" id="KW-0732">Signal</keyword>
<dbReference type="AlphaFoldDB" id="A0A8S1J5G8"/>
<feature type="signal peptide" evidence="2">
    <location>
        <begin position="1"/>
        <end position="19"/>
    </location>
</feature>
<reference evidence="3" key="1">
    <citation type="submission" date="2020-12" db="EMBL/GenBank/DDBJ databases">
        <authorList>
            <person name="Iha C."/>
        </authorList>
    </citation>
    <scope>NUCLEOTIDE SEQUENCE</scope>
</reference>
<proteinExistence type="predicted"/>
<evidence type="ECO:0000313" key="3">
    <source>
        <dbReference type="EMBL" id="CAD7701233.1"/>
    </source>
</evidence>
<evidence type="ECO:0000256" key="1">
    <source>
        <dbReference type="SAM" id="MobiDB-lite"/>
    </source>
</evidence>
<organism evidence="3 4">
    <name type="scientific">Ostreobium quekettii</name>
    <dbReference type="NCBI Taxonomy" id="121088"/>
    <lineage>
        <taxon>Eukaryota</taxon>
        <taxon>Viridiplantae</taxon>
        <taxon>Chlorophyta</taxon>
        <taxon>core chlorophytes</taxon>
        <taxon>Ulvophyceae</taxon>
        <taxon>TCBD clade</taxon>
        <taxon>Bryopsidales</taxon>
        <taxon>Ostreobineae</taxon>
        <taxon>Ostreobiaceae</taxon>
        <taxon>Ostreobium</taxon>
    </lineage>
</organism>
<dbReference type="PANTHER" id="PTHR36337:SF1">
    <property type="entry name" value="OBSCURIN-LIKE PROTEIN"/>
    <property type="match status" value="1"/>
</dbReference>
<sequence length="726" mass="78182">MATLLWALQSVIPLDPSLLTLVDVGKVNTAGTRLLGLLPLCQLVMEAVARLLPQRHVAASGQGSLPYSDFTRQRLEAGEQLLLQGCTSADHHDRCCAVLCMAGWLNGLQAWRGVAPDWVLSMALRLRGQLLDLCHEADIHSQLAHSGSRPLGQPHDSTAGMQSNSALLEHDAAVDPSLLWASLYRACLGIAVARAVPVDEVVQRREASAEALAFTVTALLDFCLPLDGIFVASQRGFAPGAANAWLMAHAQGALEAETWTLTRMTAALGGAAPGMEAFAAMQRFRDCATRLHREYSAYLLGTDEGWMQEVNGQMVGRILSRMFHCCVSIMLEALQNTDLGEQEAGHLPQSPPLNDGTVPLSAVTGRSALEASAHAILADHGTHRPDRAQLQVPGTVKLASAKALVSLDLLAHLQFCRTASSEYALLVQKAIACAAASPDAATSTLALLPDYVSLVAPIQGEGTPGVWNSDQLLASRMVFLMRVLPAALHAFVTIPPEHRRLASPSVDSASQRGAACIEFLAPYAFLYLHHQDASARTSAHTFFRALVEAASSCGVPYLVEDLAPFYVHRCMDSLRLLHWEPFSLCVASILNKLPKGSSVAGQCISCISSAAQALAVDQPKGSAEEAEVQQSNGPRSTGISVPASEGDWEDGERLFEVLCRCLLWVSPGALGETMDIIERSLVGLGSERATERMETLYRIVSGNRDYTRRLPLARWHLRLKSRVLSE</sequence>
<dbReference type="PANTHER" id="PTHR36337">
    <property type="entry name" value="OBSCURIN-LIKE PROTEIN"/>
    <property type="match status" value="1"/>
</dbReference>
<feature type="chain" id="PRO_5035918888" evidence="2">
    <location>
        <begin position="20"/>
        <end position="726"/>
    </location>
</feature>
<evidence type="ECO:0000313" key="4">
    <source>
        <dbReference type="Proteomes" id="UP000708148"/>
    </source>
</evidence>
<dbReference type="OrthoDB" id="10677121at2759"/>